<sequence length="197" mass="21305">MRSSKVFMALGALVLAVFVVACGGGEEADPQQAFLQSMVPHHRSAVDMAKVAETEARTEFVKNLASDITRTQTEEIGEMGQIHERLFNAPLKPDMGAHMALGLSAQEAGMNHMDGANTIRGEKPFDRAFVDEMVPHHEGATRMAEAVLAETDDRRLRNLGEGIIAAQKKEIAEMKRFREREYGGAAAAVPAEGSADG</sequence>
<proteinExistence type="predicted"/>
<dbReference type="AlphaFoldDB" id="A0A6J4S5Q2"/>
<feature type="signal peptide" evidence="1">
    <location>
        <begin position="1"/>
        <end position="21"/>
    </location>
</feature>
<keyword evidence="1" id="KW-0732">Signal</keyword>
<dbReference type="InterPro" id="IPR012347">
    <property type="entry name" value="Ferritin-like"/>
</dbReference>
<feature type="domain" description="DUF305" evidence="2">
    <location>
        <begin position="32"/>
        <end position="177"/>
    </location>
</feature>
<feature type="chain" id="PRO_5038656087" description="DUF305 domain-containing protein" evidence="1">
    <location>
        <begin position="22"/>
        <end position="197"/>
    </location>
</feature>
<dbReference type="Pfam" id="PF03713">
    <property type="entry name" value="DUF305"/>
    <property type="match status" value="1"/>
</dbReference>
<name>A0A6J4S5Q2_9ACTN</name>
<evidence type="ECO:0000256" key="1">
    <source>
        <dbReference type="SAM" id="SignalP"/>
    </source>
</evidence>
<organism evidence="3">
    <name type="scientific">uncultured Solirubrobacterales bacterium</name>
    <dbReference type="NCBI Taxonomy" id="768556"/>
    <lineage>
        <taxon>Bacteria</taxon>
        <taxon>Bacillati</taxon>
        <taxon>Actinomycetota</taxon>
        <taxon>Thermoleophilia</taxon>
        <taxon>Solirubrobacterales</taxon>
        <taxon>environmental samples</taxon>
    </lineage>
</organism>
<dbReference type="PANTHER" id="PTHR36933:SF1">
    <property type="entry name" value="SLL0788 PROTEIN"/>
    <property type="match status" value="1"/>
</dbReference>
<reference evidence="3" key="1">
    <citation type="submission" date="2020-02" db="EMBL/GenBank/DDBJ databases">
        <authorList>
            <person name="Meier V. D."/>
        </authorList>
    </citation>
    <scope>NUCLEOTIDE SEQUENCE</scope>
    <source>
        <strain evidence="3">AVDCRST_MAG45</strain>
    </source>
</reference>
<gene>
    <name evidence="3" type="ORF">AVDCRST_MAG45-717</name>
</gene>
<accession>A0A6J4S5Q2</accession>
<evidence type="ECO:0000313" key="3">
    <source>
        <dbReference type="EMBL" id="CAA9490458.1"/>
    </source>
</evidence>
<dbReference type="PROSITE" id="PS51257">
    <property type="entry name" value="PROKAR_LIPOPROTEIN"/>
    <property type="match status" value="1"/>
</dbReference>
<dbReference type="PANTHER" id="PTHR36933">
    <property type="entry name" value="SLL0788 PROTEIN"/>
    <property type="match status" value="1"/>
</dbReference>
<dbReference type="InterPro" id="IPR005183">
    <property type="entry name" value="DUF305_CopM-like"/>
</dbReference>
<evidence type="ECO:0000259" key="2">
    <source>
        <dbReference type="Pfam" id="PF03713"/>
    </source>
</evidence>
<dbReference type="Gene3D" id="1.20.1260.10">
    <property type="match status" value="1"/>
</dbReference>
<dbReference type="EMBL" id="CADCVU010000064">
    <property type="protein sequence ID" value="CAA9490458.1"/>
    <property type="molecule type" value="Genomic_DNA"/>
</dbReference>
<protein>
    <recommendedName>
        <fullName evidence="2">DUF305 domain-containing protein</fullName>
    </recommendedName>
</protein>